<organism evidence="2">
    <name type="scientific">Anopheles marajoara</name>
    <dbReference type="NCBI Taxonomy" id="58244"/>
    <lineage>
        <taxon>Eukaryota</taxon>
        <taxon>Metazoa</taxon>
        <taxon>Ecdysozoa</taxon>
        <taxon>Arthropoda</taxon>
        <taxon>Hexapoda</taxon>
        <taxon>Insecta</taxon>
        <taxon>Pterygota</taxon>
        <taxon>Neoptera</taxon>
        <taxon>Endopterygota</taxon>
        <taxon>Diptera</taxon>
        <taxon>Nematocera</taxon>
        <taxon>Culicoidea</taxon>
        <taxon>Culicidae</taxon>
        <taxon>Anophelinae</taxon>
        <taxon>Anopheles</taxon>
    </lineage>
</organism>
<evidence type="ECO:0000313" key="2">
    <source>
        <dbReference type="EMBL" id="MBW63592.1"/>
    </source>
</evidence>
<reference evidence="2" key="1">
    <citation type="submission" date="2018-01" db="EMBL/GenBank/DDBJ databases">
        <title>An insight into the sialome of Amazonian anophelines.</title>
        <authorList>
            <person name="Ribeiro J.M."/>
            <person name="Scarpassa V."/>
            <person name="Calvo E."/>
        </authorList>
    </citation>
    <scope>NUCLEOTIDE SEQUENCE</scope>
    <source>
        <tissue evidence="2">Salivary glands</tissue>
    </source>
</reference>
<keyword evidence="1" id="KW-0732">Signal</keyword>
<proteinExistence type="predicted"/>
<sequence>MGMWLSTIWMRRRPLLSSSSSLLSCACDDLQGAWLEPNRFWSVVWCGRFGCQPTDRPIATTNTAEEGTGS</sequence>
<dbReference type="EMBL" id="GGFJ01014451">
    <property type="protein sequence ID" value="MBW63592.1"/>
    <property type="molecule type" value="Transcribed_RNA"/>
</dbReference>
<name>A0A2M4CE38_9DIPT</name>
<feature type="signal peptide" evidence="1">
    <location>
        <begin position="1"/>
        <end position="17"/>
    </location>
</feature>
<dbReference type="AlphaFoldDB" id="A0A2M4CE38"/>
<accession>A0A2M4CE38</accession>
<evidence type="ECO:0000256" key="1">
    <source>
        <dbReference type="SAM" id="SignalP"/>
    </source>
</evidence>
<protein>
    <submittedName>
        <fullName evidence="2">Putative secreted protein</fullName>
    </submittedName>
</protein>
<feature type="chain" id="PRO_5014740264" evidence="1">
    <location>
        <begin position="18"/>
        <end position="70"/>
    </location>
</feature>